<evidence type="ECO:0000313" key="2">
    <source>
        <dbReference type="Proteomes" id="UP001152795"/>
    </source>
</evidence>
<sequence>MADPKLASWIPWSKLTTTNEQPSRRRLFNMNKNSTKDEDLKQEYEKIIDDQPASGVIEKAPDEPLGERVYYMPHKPVVRQELVETTTTSNSHNMDGDGSDPAGNDLEPSPKRVRMERQEQEIVILSVRAKITSQRASTSARRCVALKRMASNSSEIPDCCCVCLSGEPRGEHDIIYRHQKAVVGYIIF</sequence>
<dbReference type="EMBL" id="CACRXK020000978">
    <property type="protein sequence ID" value="CAB3986204.1"/>
    <property type="molecule type" value="Genomic_DNA"/>
</dbReference>
<evidence type="ECO:0000313" key="1">
    <source>
        <dbReference type="EMBL" id="CAB3986204.1"/>
    </source>
</evidence>
<gene>
    <name evidence="1" type="ORF">PACLA_8A004260</name>
</gene>
<keyword evidence="2" id="KW-1185">Reference proteome</keyword>
<comment type="caution">
    <text evidence="1">The sequence shown here is derived from an EMBL/GenBank/DDBJ whole genome shotgun (WGS) entry which is preliminary data.</text>
</comment>
<accession>A0A7D9HQE3</accession>
<dbReference type="AlphaFoldDB" id="A0A7D9HQE3"/>
<proteinExistence type="predicted"/>
<protein>
    <submittedName>
        <fullName evidence="1">Uncharacterized protein</fullName>
    </submittedName>
</protein>
<dbReference type="Proteomes" id="UP001152795">
    <property type="component" value="Unassembled WGS sequence"/>
</dbReference>
<name>A0A7D9HQE3_PARCT</name>
<organism evidence="1 2">
    <name type="scientific">Paramuricea clavata</name>
    <name type="common">Red gorgonian</name>
    <name type="synonym">Violescent sea-whip</name>
    <dbReference type="NCBI Taxonomy" id="317549"/>
    <lineage>
        <taxon>Eukaryota</taxon>
        <taxon>Metazoa</taxon>
        <taxon>Cnidaria</taxon>
        <taxon>Anthozoa</taxon>
        <taxon>Octocorallia</taxon>
        <taxon>Malacalcyonacea</taxon>
        <taxon>Plexauridae</taxon>
        <taxon>Paramuricea</taxon>
    </lineage>
</organism>
<reference evidence="1" key="1">
    <citation type="submission" date="2020-04" db="EMBL/GenBank/DDBJ databases">
        <authorList>
            <person name="Alioto T."/>
            <person name="Alioto T."/>
            <person name="Gomez Garrido J."/>
        </authorList>
    </citation>
    <scope>NUCLEOTIDE SEQUENCE</scope>
    <source>
        <strain evidence="1">A484AB</strain>
    </source>
</reference>